<dbReference type="SUPFAM" id="SSF55073">
    <property type="entry name" value="Nucleotide cyclase"/>
    <property type="match status" value="1"/>
</dbReference>
<dbReference type="RefSeq" id="WP_254746575.1">
    <property type="nucleotide sequence ID" value="NZ_JANCLU010000037.1"/>
</dbReference>
<accession>A0ABT1LIZ0</accession>
<sequence>MADEKHHAKRRLVAILVADVAGSSRLMEADEFRAVAELRRVLDDVLMSLASQMGGRPFKKVGDGVLIEFASPVAATRCALSVQEHLAAAGDPASRSEGVRLRIGINLGDVIVDDDGDLRGDGVNVAARLEALSPVGGIAISAKVRDELHGRLAIDLIDRGEQQLKGISRPVRVFVWAPSAQPEASTPVVQPLAPDQVPSMSEYRRRGRSAQSRRYCLAVEAIEVVHPGLG</sequence>
<dbReference type="PANTHER" id="PTHR43081:SF19">
    <property type="entry name" value="PH-SENSITIVE ADENYLATE CYCLASE RV1264"/>
    <property type="match status" value="1"/>
</dbReference>
<dbReference type="Proteomes" id="UP001205890">
    <property type="component" value="Unassembled WGS sequence"/>
</dbReference>
<reference evidence="2 3" key="1">
    <citation type="submission" date="2022-07" db="EMBL/GenBank/DDBJ databases">
        <authorList>
            <person name="Li W.-J."/>
            <person name="Deng Q.-Q."/>
        </authorList>
    </citation>
    <scope>NUCLEOTIDE SEQUENCE [LARGE SCALE GENOMIC DNA]</scope>
    <source>
        <strain evidence="2 3">SYSU M60028</strain>
    </source>
</reference>
<dbReference type="EMBL" id="JANCLU010000037">
    <property type="protein sequence ID" value="MCP8941096.1"/>
    <property type="molecule type" value="Genomic_DNA"/>
</dbReference>
<proteinExistence type="predicted"/>
<dbReference type="PANTHER" id="PTHR43081">
    <property type="entry name" value="ADENYLATE CYCLASE, TERMINAL-DIFFERENTIATION SPECIFIC-RELATED"/>
    <property type="match status" value="1"/>
</dbReference>
<organism evidence="2 3">
    <name type="scientific">Alsobacter ponti</name>
    <dbReference type="NCBI Taxonomy" id="2962936"/>
    <lineage>
        <taxon>Bacteria</taxon>
        <taxon>Pseudomonadati</taxon>
        <taxon>Pseudomonadota</taxon>
        <taxon>Alphaproteobacteria</taxon>
        <taxon>Hyphomicrobiales</taxon>
        <taxon>Alsobacteraceae</taxon>
        <taxon>Alsobacter</taxon>
    </lineage>
</organism>
<comment type="caution">
    <text evidence="2">The sequence shown here is derived from an EMBL/GenBank/DDBJ whole genome shotgun (WGS) entry which is preliminary data.</text>
</comment>
<protein>
    <submittedName>
        <fullName evidence="2">Adenylate/guanylate cyclase domain-containing protein</fullName>
    </submittedName>
</protein>
<dbReference type="Gene3D" id="3.30.70.1230">
    <property type="entry name" value="Nucleotide cyclase"/>
    <property type="match status" value="1"/>
</dbReference>
<name>A0ABT1LIZ0_9HYPH</name>
<feature type="domain" description="Guanylate cyclase" evidence="1">
    <location>
        <begin position="14"/>
        <end position="130"/>
    </location>
</feature>
<dbReference type="Pfam" id="PF00211">
    <property type="entry name" value="Guanylate_cyc"/>
    <property type="match status" value="1"/>
</dbReference>
<gene>
    <name evidence="2" type="ORF">NK718_21455</name>
</gene>
<dbReference type="CDD" id="cd07302">
    <property type="entry name" value="CHD"/>
    <property type="match status" value="1"/>
</dbReference>
<evidence type="ECO:0000313" key="2">
    <source>
        <dbReference type="EMBL" id="MCP8941096.1"/>
    </source>
</evidence>
<dbReference type="InterPro" id="IPR029787">
    <property type="entry name" value="Nucleotide_cyclase"/>
</dbReference>
<dbReference type="PROSITE" id="PS50125">
    <property type="entry name" value="GUANYLATE_CYCLASE_2"/>
    <property type="match status" value="1"/>
</dbReference>
<evidence type="ECO:0000259" key="1">
    <source>
        <dbReference type="PROSITE" id="PS50125"/>
    </source>
</evidence>
<dbReference type="InterPro" id="IPR001054">
    <property type="entry name" value="A/G_cyclase"/>
</dbReference>
<evidence type="ECO:0000313" key="3">
    <source>
        <dbReference type="Proteomes" id="UP001205890"/>
    </source>
</evidence>
<dbReference type="InterPro" id="IPR050697">
    <property type="entry name" value="Adenylyl/Guanylyl_Cyclase_3/4"/>
</dbReference>
<keyword evidence="3" id="KW-1185">Reference proteome</keyword>